<reference evidence="4 5" key="1">
    <citation type="submission" date="2018-12" db="EMBL/GenBank/DDBJ databases">
        <authorList>
            <person name="Li F."/>
        </authorList>
    </citation>
    <scope>NUCLEOTIDE SEQUENCE [LARGE SCALE GENOMIC DNA]</scope>
    <source>
        <strain evidence="4 5">8H24J-4-2</strain>
    </source>
</reference>
<dbReference type="PANTHER" id="PTHR19372">
    <property type="entry name" value="SULFITE REDUCTASE"/>
    <property type="match status" value="1"/>
</dbReference>
<evidence type="ECO:0000256" key="2">
    <source>
        <dbReference type="SAM" id="Phobius"/>
    </source>
</evidence>
<dbReference type="GO" id="GO:0008482">
    <property type="term" value="F:sulfite oxidase activity"/>
    <property type="evidence" value="ECO:0007669"/>
    <property type="project" value="TreeGrafter"/>
</dbReference>
<dbReference type="GO" id="GO:0043546">
    <property type="term" value="F:molybdopterin cofactor binding"/>
    <property type="evidence" value="ECO:0007669"/>
    <property type="project" value="TreeGrafter"/>
</dbReference>
<feature type="transmembrane region" description="Helical" evidence="2">
    <location>
        <begin position="115"/>
        <end position="133"/>
    </location>
</feature>
<dbReference type="Pfam" id="PF17957">
    <property type="entry name" value="Big_7"/>
    <property type="match status" value="1"/>
</dbReference>
<dbReference type="SUPFAM" id="SSF81296">
    <property type="entry name" value="E set domains"/>
    <property type="match status" value="1"/>
</dbReference>
<accession>A0A444Q3C7</accession>
<feature type="transmembrane region" description="Helical" evidence="2">
    <location>
        <begin position="139"/>
        <end position="156"/>
    </location>
</feature>
<evidence type="ECO:0000259" key="3">
    <source>
        <dbReference type="Pfam" id="PF00174"/>
    </source>
</evidence>
<dbReference type="OrthoDB" id="9795587at2"/>
<dbReference type="SUPFAM" id="SSF56524">
    <property type="entry name" value="Oxidoreductase molybdopterin-binding domain"/>
    <property type="match status" value="1"/>
</dbReference>
<dbReference type="Pfam" id="PF00174">
    <property type="entry name" value="Oxidored_molyb"/>
    <property type="match status" value="1"/>
</dbReference>
<feature type="transmembrane region" description="Helical" evidence="2">
    <location>
        <begin position="193"/>
        <end position="211"/>
    </location>
</feature>
<feature type="transmembrane region" description="Helical" evidence="2">
    <location>
        <begin position="27"/>
        <end position="52"/>
    </location>
</feature>
<sequence length="543" mass="57061">MSTRSPERPSPPAATRASSRNPTPRPVVLAGAVGLLSALVTLAIAELVALMVDPASSPLLVVGSLVIDLVPSWVKDLVIALFGTNDKIVLLLVLAVLVAALAVVAGLLEWRRSPWGTVLLAVVGAVAVVAATTRSGATGMWASPTIVGVGAGVLVLRVGSERLRAWIGDGDADVLGAHPDPSLADTAVSRRRFLVFTGATAVGAVLVGVGARVANAASAAAGAARRTLRLPSAVSPAAPIPAAADLGIPGLSPVVTPNTDFYRIDTALQVPSIDPSEWSLRVFGEVEEEFELTFDELLELPMQESVVTLACVSNEVGGDLIGNAVWLGYPLRELLARARPREGADMVLSRSIDGFTAGTPLSVLQEEDRDSLIAVGMNGEPLPLEHGFPARLVVPGLYGYVSATKWVTSLEITRFSDASAYWTDRGWSAQGPVKTQSRIDVPTNRARVPAGRVAVAGVAWAQHTGIDRVEVRIDDQAWAPARLATPISADTWVQWVFEWDAPAGDHRLQVRATDSDSTTQGERSVPVVPDGAEGWHTIEVTVA</sequence>
<feature type="transmembrane region" description="Helical" evidence="2">
    <location>
        <begin position="88"/>
        <end position="108"/>
    </location>
</feature>
<dbReference type="GO" id="GO:0006790">
    <property type="term" value="P:sulfur compound metabolic process"/>
    <property type="evidence" value="ECO:0007669"/>
    <property type="project" value="TreeGrafter"/>
</dbReference>
<name>A0A444Q3C7_9MICO</name>
<gene>
    <name evidence="4" type="ORF">ELQ92_14655</name>
</gene>
<keyword evidence="2" id="KW-0472">Membrane</keyword>
<dbReference type="Proteomes" id="UP000288603">
    <property type="component" value="Unassembled WGS sequence"/>
</dbReference>
<keyword evidence="2" id="KW-0812">Transmembrane</keyword>
<dbReference type="AlphaFoldDB" id="A0A444Q3C7"/>
<evidence type="ECO:0000313" key="5">
    <source>
        <dbReference type="Proteomes" id="UP000288603"/>
    </source>
</evidence>
<dbReference type="InterPro" id="IPR014756">
    <property type="entry name" value="Ig_E-set"/>
</dbReference>
<keyword evidence="2" id="KW-1133">Transmembrane helix</keyword>
<dbReference type="Gene3D" id="3.90.420.10">
    <property type="entry name" value="Oxidoreductase, molybdopterin-binding domain"/>
    <property type="match status" value="1"/>
</dbReference>
<comment type="caution">
    <text evidence="4">The sequence shown here is derived from an EMBL/GenBank/DDBJ whole genome shotgun (WGS) entry which is preliminary data.</text>
</comment>
<dbReference type="GO" id="GO:0020037">
    <property type="term" value="F:heme binding"/>
    <property type="evidence" value="ECO:0007669"/>
    <property type="project" value="TreeGrafter"/>
</dbReference>
<keyword evidence="5" id="KW-1185">Reference proteome</keyword>
<dbReference type="PANTHER" id="PTHR19372:SF7">
    <property type="entry name" value="SULFITE OXIDASE, MITOCHONDRIAL"/>
    <property type="match status" value="1"/>
</dbReference>
<feature type="region of interest" description="Disordered" evidence="1">
    <location>
        <begin position="1"/>
        <end position="22"/>
    </location>
</feature>
<evidence type="ECO:0000256" key="1">
    <source>
        <dbReference type="SAM" id="MobiDB-lite"/>
    </source>
</evidence>
<dbReference type="InterPro" id="IPR036374">
    <property type="entry name" value="OxRdtase_Mopterin-bd_sf"/>
</dbReference>
<protein>
    <submittedName>
        <fullName evidence="4">Oxidoreductase</fullName>
    </submittedName>
</protein>
<dbReference type="RefSeq" id="WP_128500080.1">
    <property type="nucleotide sequence ID" value="NZ_RZNC01000007.1"/>
</dbReference>
<dbReference type="EMBL" id="RZNC01000007">
    <property type="protein sequence ID" value="RWZ58262.1"/>
    <property type="molecule type" value="Genomic_DNA"/>
</dbReference>
<organism evidence="4 5">
    <name type="scientific">Labedella populi</name>
    <dbReference type="NCBI Taxonomy" id="2498850"/>
    <lineage>
        <taxon>Bacteria</taxon>
        <taxon>Bacillati</taxon>
        <taxon>Actinomycetota</taxon>
        <taxon>Actinomycetes</taxon>
        <taxon>Micrococcales</taxon>
        <taxon>Microbacteriaceae</taxon>
        <taxon>Labedella</taxon>
    </lineage>
</organism>
<proteinExistence type="predicted"/>
<feature type="domain" description="Oxidoreductase molybdopterin-binding" evidence="3">
    <location>
        <begin position="268"/>
        <end position="418"/>
    </location>
</feature>
<dbReference type="InterPro" id="IPR000572">
    <property type="entry name" value="OxRdtase_Mopterin-bd_dom"/>
</dbReference>
<evidence type="ECO:0000313" key="4">
    <source>
        <dbReference type="EMBL" id="RWZ58262.1"/>
    </source>
</evidence>
<dbReference type="Gene3D" id="2.60.40.650">
    <property type="match status" value="1"/>
</dbReference>